<accession>A0AAN7TMI6</accession>
<proteinExistence type="predicted"/>
<evidence type="ECO:0000313" key="3">
    <source>
        <dbReference type="Proteomes" id="UP001310890"/>
    </source>
</evidence>
<comment type="caution">
    <text evidence="2">The sequence shown here is derived from an EMBL/GenBank/DDBJ whole genome shotgun (WGS) entry which is preliminary data.</text>
</comment>
<evidence type="ECO:0000256" key="1">
    <source>
        <dbReference type="SAM" id="MobiDB-lite"/>
    </source>
</evidence>
<dbReference type="AlphaFoldDB" id="A0AAN7TMI6"/>
<name>A0AAN7TMI6_9PEZI</name>
<gene>
    <name evidence="2" type="ORF">LTR62_002301</name>
</gene>
<sequence length="1015" mass="114491">MQHGVLTPLGRQLRSVLIDLRKPVVRPRVHVSRYDFPKPEHGLRGYGSSPGSNSASAAVLRPLIEQGLDAGIRQPSHDAVETSSDGPRRMKRRTKRDHLGEVFRLLGKEDIAPRLRPVWKKDVSHWNMRDRGGRRAYKKHKERHRSDEQLGVSATTDLSVERILATYILETTMSTDPLRASWDLPHALTNHEKAYLSARGQNLDNVQTWSRILAERDTHSAASSLADLVHSASSDHVPIVLLNKLLRRPYVSAATLRMLLDVSWPMLRVRSNHSHIYTSDNTVFVTFLRLLRHARMVWPAAMESIAQLLITHLPPVRPGKSGQAARTRRVVTHMANAALRLITISTSEEPINNSAYQETAVIRVLQYMSEQEPQLQTTREGYKAVVRFQLVMKKTSQERQWAELKALSWPPWKQDRTAVDALITPKSGLTRAASTLEGMREAGYSPHVWERSAALLAGWDTDGTPTVQTRRMLGIAWDSGNDKQMDLWAARIIATRTAQEAWAAYLAYEENELTATESVHLAILEKLHAEEARQRMKLGVTQTLIRNERDPLLPGDSREVEPLPPSTHLYTYTSRPVPTIDNFIHQLQERSVTLRGHALAFAVTHASRLEHGMRYLRDTNEHSPEICNLLGPNPDTSIIRRLPDYLFTAIIQLLCRFHRVPLSRIQVHDEPGLALPASLAKARQGHIHRSTLALVLHLLHLRRTLCRPAWNAVFFALSRGVTHDAFHVPEFRDLYAARAQEPVTAKCYGVLIAYHLCQDALAMMNGVHVDLDASGFHSLCIIMENTVWHCSKVASCQYAALTSSDGRDALHHKVNTEAKDFLTSTTHLKRLKTRFDKLVGNNGFRPTPSLADQSSQTVPMLPRLLHAPSPALLHAYIRALGWAGDHEALLTTVKWMVEHEEELSTQRTRNRNADDMLRNCITALHVFLQRSWSPKSTSREALENADYESATNPAGGNTSEVLVHISKPASADLVDEVRRLVNSVEAWRGWATDAEIVEYCQDKRFQELLSISGRT</sequence>
<evidence type="ECO:0000313" key="2">
    <source>
        <dbReference type="EMBL" id="KAK5114727.1"/>
    </source>
</evidence>
<organism evidence="2 3">
    <name type="scientific">Meristemomyces frigidus</name>
    <dbReference type="NCBI Taxonomy" id="1508187"/>
    <lineage>
        <taxon>Eukaryota</taxon>
        <taxon>Fungi</taxon>
        <taxon>Dikarya</taxon>
        <taxon>Ascomycota</taxon>
        <taxon>Pezizomycotina</taxon>
        <taxon>Dothideomycetes</taxon>
        <taxon>Dothideomycetidae</taxon>
        <taxon>Mycosphaerellales</taxon>
        <taxon>Teratosphaeriaceae</taxon>
        <taxon>Meristemomyces</taxon>
    </lineage>
</organism>
<protein>
    <submittedName>
        <fullName evidence="2">Uncharacterized protein</fullName>
    </submittedName>
</protein>
<dbReference type="Proteomes" id="UP001310890">
    <property type="component" value="Unassembled WGS sequence"/>
</dbReference>
<reference evidence="2" key="1">
    <citation type="submission" date="2023-08" db="EMBL/GenBank/DDBJ databases">
        <title>Black Yeasts Isolated from many extreme environments.</title>
        <authorList>
            <person name="Coleine C."/>
            <person name="Stajich J.E."/>
            <person name="Selbmann L."/>
        </authorList>
    </citation>
    <scope>NUCLEOTIDE SEQUENCE</scope>
    <source>
        <strain evidence="2">CCFEE 5401</strain>
    </source>
</reference>
<feature type="region of interest" description="Disordered" evidence="1">
    <location>
        <begin position="70"/>
        <end position="90"/>
    </location>
</feature>
<dbReference type="EMBL" id="JAVRRL010000016">
    <property type="protein sequence ID" value="KAK5114727.1"/>
    <property type="molecule type" value="Genomic_DNA"/>
</dbReference>